<evidence type="ECO:0000259" key="6">
    <source>
        <dbReference type="Pfam" id="PF00892"/>
    </source>
</evidence>
<dbReference type="VEuPathDB" id="FungiDB:KRP22_4990"/>
<dbReference type="Proteomes" id="UP000005238">
    <property type="component" value="Unassembled WGS sequence"/>
</dbReference>
<keyword evidence="3 5" id="KW-1133">Transmembrane helix</keyword>
<dbReference type="HOGENOM" id="CLU_1690220_0_0_1"/>
<evidence type="ECO:0000256" key="5">
    <source>
        <dbReference type="SAM" id="Phobius"/>
    </source>
</evidence>
<dbReference type="InterPro" id="IPR037185">
    <property type="entry name" value="EmrE-like"/>
</dbReference>
<dbReference type="PANTHER" id="PTHR22911">
    <property type="entry name" value="ACYL-MALONYL CONDENSING ENZYME-RELATED"/>
    <property type="match status" value="1"/>
</dbReference>
<dbReference type="eggNOG" id="ENOG502RGQ3">
    <property type="taxonomic scope" value="Eukaryota"/>
</dbReference>
<keyword evidence="2 5" id="KW-0812">Transmembrane</keyword>
<evidence type="ECO:0000256" key="2">
    <source>
        <dbReference type="ARBA" id="ARBA00022692"/>
    </source>
</evidence>
<dbReference type="SUPFAM" id="SSF103481">
    <property type="entry name" value="Multidrug resistance efflux transporter EmrE"/>
    <property type="match status" value="1"/>
</dbReference>
<organism evidence="7 8">
    <name type="scientific">Phytophthora ramorum</name>
    <name type="common">Sudden oak death agent</name>
    <dbReference type="NCBI Taxonomy" id="164328"/>
    <lineage>
        <taxon>Eukaryota</taxon>
        <taxon>Sar</taxon>
        <taxon>Stramenopiles</taxon>
        <taxon>Oomycota</taxon>
        <taxon>Peronosporomycetes</taxon>
        <taxon>Peronosporales</taxon>
        <taxon>Peronosporaceae</taxon>
        <taxon>Phytophthora</taxon>
    </lineage>
</organism>
<dbReference type="EnsemblProtists" id="Phyra85843">
    <property type="protein sequence ID" value="Phyra85843"/>
    <property type="gene ID" value="Phyra85843"/>
</dbReference>
<accession>H3H5E2</accession>
<evidence type="ECO:0000256" key="3">
    <source>
        <dbReference type="ARBA" id="ARBA00022989"/>
    </source>
</evidence>
<dbReference type="Pfam" id="PF00892">
    <property type="entry name" value="EamA"/>
    <property type="match status" value="1"/>
</dbReference>
<protein>
    <recommendedName>
        <fullName evidence="6">EamA domain-containing protein</fullName>
    </recommendedName>
</protein>
<dbReference type="EMBL" id="DS566324">
    <property type="status" value="NOT_ANNOTATED_CDS"/>
    <property type="molecule type" value="Genomic_DNA"/>
</dbReference>
<dbReference type="Gene3D" id="1.10.3730.20">
    <property type="match status" value="1"/>
</dbReference>
<proteinExistence type="predicted"/>
<evidence type="ECO:0000256" key="4">
    <source>
        <dbReference type="ARBA" id="ARBA00023136"/>
    </source>
</evidence>
<feature type="transmembrane region" description="Helical" evidence="5">
    <location>
        <begin position="131"/>
        <end position="149"/>
    </location>
</feature>
<dbReference type="VEuPathDB" id="FungiDB:KRP23_5078"/>
<reference evidence="8" key="1">
    <citation type="journal article" date="2006" name="Science">
        <title>Phytophthora genome sequences uncover evolutionary origins and mechanisms of pathogenesis.</title>
        <authorList>
            <person name="Tyler B.M."/>
            <person name="Tripathy S."/>
            <person name="Zhang X."/>
            <person name="Dehal P."/>
            <person name="Jiang R.H."/>
            <person name="Aerts A."/>
            <person name="Arredondo F.D."/>
            <person name="Baxter L."/>
            <person name="Bensasson D."/>
            <person name="Beynon J.L."/>
            <person name="Chapman J."/>
            <person name="Damasceno C.M."/>
            <person name="Dorrance A.E."/>
            <person name="Dou D."/>
            <person name="Dickerman A.W."/>
            <person name="Dubchak I.L."/>
            <person name="Garbelotto M."/>
            <person name="Gijzen M."/>
            <person name="Gordon S.G."/>
            <person name="Govers F."/>
            <person name="Grunwald N.J."/>
            <person name="Huang W."/>
            <person name="Ivors K.L."/>
            <person name="Jones R.W."/>
            <person name="Kamoun S."/>
            <person name="Krampis K."/>
            <person name="Lamour K.H."/>
            <person name="Lee M.K."/>
            <person name="McDonald W.H."/>
            <person name="Medina M."/>
            <person name="Meijer H.J."/>
            <person name="Nordberg E.K."/>
            <person name="Maclean D.J."/>
            <person name="Ospina-Giraldo M.D."/>
            <person name="Morris P.F."/>
            <person name="Phuntumart V."/>
            <person name="Putnam N.H."/>
            <person name="Rash S."/>
            <person name="Rose J.K."/>
            <person name="Sakihama Y."/>
            <person name="Salamov A.A."/>
            <person name="Savidor A."/>
            <person name="Scheuring C.F."/>
            <person name="Smith B.M."/>
            <person name="Sobral B.W."/>
            <person name="Terry A."/>
            <person name="Torto-Alalibo T.A."/>
            <person name="Win J."/>
            <person name="Xu Z."/>
            <person name="Zhang H."/>
            <person name="Grigoriev I.V."/>
            <person name="Rokhsar D.S."/>
            <person name="Boore J.L."/>
        </authorList>
    </citation>
    <scope>NUCLEOTIDE SEQUENCE [LARGE SCALE GENOMIC DNA]</scope>
    <source>
        <strain evidence="8">Pr102</strain>
    </source>
</reference>
<keyword evidence="8" id="KW-1185">Reference proteome</keyword>
<evidence type="ECO:0000313" key="8">
    <source>
        <dbReference type="Proteomes" id="UP000005238"/>
    </source>
</evidence>
<feature type="transmembrane region" description="Helical" evidence="5">
    <location>
        <begin position="6"/>
        <end position="28"/>
    </location>
</feature>
<name>H3H5E2_PHYRM</name>
<dbReference type="InterPro" id="IPR000620">
    <property type="entry name" value="EamA_dom"/>
</dbReference>
<comment type="subcellular location">
    <subcellularLocation>
        <location evidence="1">Membrane</location>
        <topology evidence="1">Multi-pass membrane protein</topology>
    </subcellularLocation>
</comment>
<feature type="transmembrane region" description="Helical" evidence="5">
    <location>
        <begin position="40"/>
        <end position="64"/>
    </location>
</feature>
<feature type="domain" description="EamA" evidence="6">
    <location>
        <begin position="50"/>
        <end position="148"/>
    </location>
</feature>
<dbReference type="PANTHER" id="PTHR22911:SF6">
    <property type="entry name" value="SOLUTE CARRIER FAMILY 35 MEMBER G1"/>
    <property type="match status" value="1"/>
</dbReference>
<evidence type="ECO:0000256" key="1">
    <source>
        <dbReference type="ARBA" id="ARBA00004141"/>
    </source>
</evidence>
<sequence>MSKMVLTDAVVIILTSPIFTFFLGAAVLGEQINRVDLLAVHHLVAIHYFFVFGSCTSIITLLFLGVPVKVPLEVTFLFAIFGSGFFSFIGQIFMTKGFQQEKAGIASVMRYFDVVFVVAMDVSILGESVNILSLVGAAIIMAGVSMIVLRRACEKA</sequence>
<reference evidence="7" key="2">
    <citation type="submission" date="2015-06" db="UniProtKB">
        <authorList>
            <consortium name="EnsemblProtists"/>
        </authorList>
    </citation>
    <scope>IDENTIFICATION</scope>
    <source>
        <strain evidence="7">Pr102</strain>
    </source>
</reference>
<dbReference type="InParanoid" id="H3H5E2"/>
<feature type="transmembrane region" description="Helical" evidence="5">
    <location>
        <begin position="76"/>
        <end position="95"/>
    </location>
</feature>
<evidence type="ECO:0000313" key="7">
    <source>
        <dbReference type="EnsemblProtists" id="Phyra85843"/>
    </source>
</evidence>
<dbReference type="AlphaFoldDB" id="H3H5E2"/>
<dbReference type="GO" id="GO:0016020">
    <property type="term" value="C:membrane"/>
    <property type="evidence" value="ECO:0000318"/>
    <property type="project" value="GO_Central"/>
</dbReference>
<keyword evidence="4 5" id="KW-0472">Membrane</keyword>